<protein>
    <submittedName>
        <fullName evidence="1">Uncharacterized protein</fullName>
    </submittedName>
</protein>
<organism evidence="1 2">
    <name type="scientific">Collimonas fungivorans (strain Ter331)</name>
    <dbReference type="NCBI Taxonomy" id="1005048"/>
    <lineage>
        <taxon>Bacteria</taxon>
        <taxon>Pseudomonadati</taxon>
        <taxon>Pseudomonadota</taxon>
        <taxon>Betaproteobacteria</taxon>
        <taxon>Burkholderiales</taxon>
        <taxon>Oxalobacteraceae</taxon>
        <taxon>Collimonas</taxon>
    </lineage>
</organism>
<proteinExistence type="predicted"/>
<evidence type="ECO:0000313" key="2">
    <source>
        <dbReference type="Proteomes" id="UP000008392"/>
    </source>
</evidence>
<reference evidence="1 2" key="5">
    <citation type="journal article" date="2011" name="ISME J.">
        <title>Dual transcriptional profiling of a bacterial/fungal confrontation: Collimonas fungivorans versus Aspergillus niger.</title>
        <authorList>
            <person name="Mela F."/>
            <person name="Fritsche K."/>
            <person name="de Boer W."/>
            <person name="van Veen J.A."/>
            <person name="de Graaff L.H."/>
            <person name="van den Berg M."/>
            <person name="Leveau J.H."/>
        </authorList>
    </citation>
    <scope>NUCLEOTIDE SEQUENCE [LARGE SCALE GENOMIC DNA]</scope>
    <source>
        <strain evidence="1 2">Ter331</strain>
    </source>
</reference>
<dbReference type="AlphaFoldDB" id="G0AFN6"/>
<accession>G0AFN6</accession>
<reference evidence="1 2" key="2">
    <citation type="journal article" date="2006" name="J. Microbiol. Methods">
        <title>Genomic flank-sequencing of plasposon insertion sites for rapid identification of functional genes.</title>
        <authorList>
            <person name="Leveau J.H."/>
            <person name="Gerards S."/>
            <person name="Fritsche K."/>
            <person name="Zondag G."/>
            <person name="van Veen J.A."/>
        </authorList>
    </citation>
    <scope>NUCLEOTIDE SEQUENCE [LARGE SCALE GENOMIC DNA]</scope>
    <source>
        <strain evidence="1 2">Ter331</strain>
    </source>
</reference>
<reference evidence="1 2" key="4">
    <citation type="journal article" date="2010" name="Environ. Microbiol.">
        <title>The bacterial genus Collimonas: mycophagy, weathering and other adaptive solutions to life in oligotrophic soil environments.</title>
        <authorList>
            <person name="Leveau J.H."/>
            <person name="Uroz S."/>
            <person name="de Boer W."/>
        </authorList>
    </citation>
    <scope>NUCLEOTIDE SEQUENCE [LARGE SCALE GENOMIC DNA]</scope>
    <source>
        <strain evidence="1 2">Ter331</strain>
    </source>
</reference>
<name>G0AFN6_COLFT</name>
<reference evidence="2" key="6">
    <citation type="submission" date="2011-05" db="EMBL/GenBank/DDBJ databases">
        <title>Complete sequence of Collimonas fungivorans Ter331.</title>
        <authorList>
            <person name="Leveau J.H."/>
        </authorList>
    </citation>
    <scope>NUCLEOTIDE SEQUENCE [LARGE SCALE GENOMIC DNA]</scope>
    <source>
        <strain evidence="2">Ter331</strain>
    </source>
</reference>
<reference evidence="1 2" key="3">
    <citation type="journal article" date="2008" name="FEMS Microbiol. Ecol.">
        <title>Identification and characterization of genes underlying chitinolysis in Collimonas fungivorans Ter331.</title>
        <authorList>
            <person name="Fritsche K."/>
            <person name="de Boer W."/>
            <person name="Gerards S."/>
            <person name="van den Berg M."/>
            <person name="van Veen J.A."/>
            <person name="Leveau J.H."/>
        </authorList>
    </citation>
    <scope>NUCLEOTIDE SEQUENCE [LARGE SCALE GENOMIC DNA]</scope>
    <source>
        <strain evidence="1 2">Ter331</strain>
    </source>
</reference>
<dbReference type="HOGENOM" id="CLU_1238481_0_0_4"/>
<sequence length="223" mass="24478">MLSSRCGNARVYLYAIRVATQLAMPAHCPKRTDPRSTLIETIFRMCVMRQPRLGVKWDHLIVIKEKLMLQNSSTVDAPSFGSRLERTALLQATADVMELNAESKQTFAQSGLLYSDGIEFAIHVKDLPDAALRIVASAAMAKPDGVDPSVWHNAMLRANAGAMIVADWGFALDEGDTACLLMNLPSAMHEPELLRAALESMHDLCVAVRAGTINNTDSKERLQ</sequence>
<gene>
    <name evidence="1" type="ordered locus">CFU_4304</name>
</gene>
<keyword evidence="2" id="KW-1185">Reference proteome</keyword>
<dbReference type="KEGG" id="cfu:CFU_4304"/>
<evidence type="ECO:0000313" key="1">
    <source>
        <dbReference type="EMBL" id="AEK64125.1"/>
    </source>
</evidence>
<dbReference type="STRING" id="1005048.CFU_4304"/>
<reference evidence="1 2" key="1">
    <citation type="journal article" date="2004" name="Environ. Microbiol.">
        <title>Phylogeny-function analysis of (meta)genomic libraries: screening for expression of ribosomal RNA genes by large-insert library fluorescent in situ hybridization (LIL-FISH).</title>
        <authorList>
            <person name="Leveau J.H."/>
            <person name="Gerards S."/>
            <person name="de Boer W."/>
            <person name="van Veen J.A."/>
        </authorList>
    </citation>
    <scope>NUCLEOTIDE SEQUENCE [LARGE SCALE GENOMIC DNA]</scope>
    <source>
        <strain evidence="1 2">Ter331</strain>
    </source>
</reference>
<dbReference type="Proteomes" id="UP000008392">
    <property type="component" value="Chromosome"/>
</dbReference>
<dbReference type="EMBL" id="CP002745">
    <property type="protein sequence ID" value="AEK64125.1"/>
    <property type="molecule type" value="Genomic_DNA"/>
</dbReference>